<sequence>MGKEVRKMSTETLIQAGAFSQIKVYSQRASGLAFGASSAGRQGKSGLDGGFAEVFTRNLKDSSLSQTYGNKADASHEGNGPENTGKTGTKGRGIREGEDAKKSGDAGKGRTAGGDSHGVKDRDAGNGREVGKDQDGGKGIDAGTDEGTGKDGTPKGEDSSLTPEEAMSLQAMMAFPQIPPEQMQITDMAGIRSAGIGTETVLQPGKHGTMDIGTGYWTQALKQDAGQVQELAGGGLSCTEQALVQEAAQKATGMDRQTGPDPAGTLGRTADPGRESFGQILSVQGNEQETAGKENEDTGSRMQDRQDLWKAVSPKQDETAGGTPEDVNHVLEELKRSADASGMDLNGRMAFDRLNGNLKPEEPAGDVHTPAPVLEQFKTGLERGVREGLRELTVHLKPEGLGDMVIHLANAGDKLTVRIGVTNPETEKLVTSQMESLKDMLRPLNAQVQEVYRDSRGTMDFSGFNQQMQEHPGQQAHAGHNRYRISGNEEYGAPDEDLLMEAERMMAESRISRLYAYV</sequence>
<reference evidence="3" key="1">
    <citation type="journal article" date="2021" name="Gut Microbes">
        <title>A synthetic consortium of 100 gut commensals modulates the composition and function in a colon model of the microbiome of elderly subjects.</title>
        <authorList>
            <person name="Perez M."/>
            <person name="Ntemiri A."/>
            <person name="Tan H."/>
            <person name="Harris H.M.B."/>
            <person name="Roager H.M."/>
            <person name="Ribiere C."/>
            <person name="O'Toole P.W."/>
        </authorList>
    </citation>
    <scope>NUCLEOTIDE SEQUENCE</scope>
    <source>
        <strain evidence="3">MCC335</strain>
    </source>
</reference>
<feature type="compositionally biased region" description="Basic and acidic residues" evidence="1">
    <location>
        <begin position="290"/>
        <end position="306"/>
    </location>
</feature>
<feature type="region of interest" description="Disordered" evidence="1">
    <location>
        <begin position="251"/>
        <end position="306"/>
    </location>
</feature>
<accession>A0AA41FDP6</accession>
<keyword evidence="3" id="KW-0966">Cell projection</keyword>
<feature type="domain" description="Flagellar hook-length control protein-like C-terminal" evidence="2">
    <location>
        <begin position="386"/>
        <end position="451"/>
    </location>
</feature>
<evidence type="ECO:0000313" key="3">
    <source>
        <dbReference type="EMBL" id="MBT9809279.1"/>
    </source>
</evidence>
<feature type="compositionally biased region" description="Basic and acidic residues" evidence="1">
    <location>
        <begin position="93"/>
        <end position="108"/>
    </location>
</feature>
<dbReference type="InterPro" id="IPR021136">
    <property type="entry name" value="Flagellar_hook_control-like_C"/>
</dbReference>
<keyword evidence="3" id="KW-0969">Cilium</keyword>
<evidence type="ECO:0000313" key="4">
    <source>
        <dbReference type="Proteomes" id="UP000708338"/>
    </source>
</evidence>
<organism evidence="3 4">
    <name type="scientific">Enterocloster citroniae</name>
    <dbReference type="NCBI Taxonomy" id="358743"/>
    <lineage>
        <taxon>Bacteria</taxon>
        <taxon>Bacillati</taxon>
        <taxon>Bacillota</taxon>
        <taxon>Clostridia</taxon>
        <taxon>Lachnospirales</taxon>
        <taxon>Lachnospiraceae</taxon>
        <taxon>Enterocloster</taxon>
    </lineage>
</organism>
<dbReference type="CDD" id="cd17470">
    <property type="entry name" value="T3SS_Flik_C"/>
    <property type="match status" value="1"/>
</dbReference>
<feature type="compositionally biased region" description="Polar residues" evidence="1">
    <location>
        <begin position="279"/>
        <end position="289"/>
    </location>
</feature>
<dbReference type="InterPro" id="IPR038610">
    <property type="entry name" value="FliK-like_C_sf"/>
</dbReference>
<dbReference type="Pfam" id="PF02120">
    <property type="entry name" value="Flg_hook"/>
    <property type="match status" value="1"/>
</dbReference>
<dbReference type="Proteomes" id="UP000708338">
    <property type="component" value="Unassembled WGS sequence"/>
</dbReference>
<name>A0AA41FDP6_9FIRM</name>
<keyword evidence="3" id="KW-0282">Flagellum</keyword>
<proteinExistence type="predicted"/>
<evidence type="ECO:0000259" key="2">
    <source>
        <dbReference type="Pfam" id="PF02120"/>
    </source>
</evidence>
<feature type="region of interest" description="Disordered" evidence="1">
    <location>
        <begin position="59"/>
        <end position="163"/>
    </location>
</feature>
<dbReference type="EMBL" id="WQPS01000005">
    <property type="protein sequence ID" value="MBT9809279.1"/>
    <property type="molecule type" value="Genomic_DNA"/>
</dbReference>
<feature type="compositionally biased region" description="Basic and acidic residues" evidence="1">
    <location>
        <begin position="147"/>
        <end position="158"/>
    </location>
</feature>
<feature type="compositionally biased region" description="Basic and acidic residues" evidence="1">
    <location>
        <begin position="117"/>
        <end position="138"/>
    </location>
</feature>
<dbReference type="AlphaFoldDB" id="A0AA41FDP6"/>
<evidence type="ECO:0000256" key="1">
    <source>
        <dbReference type="SAM" id="MobiDB-lite"/>
    </source>
</evidence>
<comment type="caution">
    <text evidence="3">The sequence shown here is derived from an EMBL/GenBank/DDBJ whole genome shotgun (WGS) entry which is preliminary data.</text>
</comment>
<protein>
    <submittedName>
        <fullName evidence="3">Flagellar hook-length control protein FliK</fullName>
    </submittedName>
</protein>
<gene>
    <name evidence="3" type="ORF">GPL26_06410</name>
</gene>
<dbReference type="Gene3D" id="3.30.750.140">
    <property type="match status" value="1"/>
</dbReference>